<evidence type="ECO:0000313" key="13">
    <source>
        <dbReference type="Proteomes" id="UP000660262"/>
    </source>
</evidence>
<comment type="catalytic activity">
    <reaction evidence="1">
        <text>Transfers a segment of a (1-&gt;4)-alpha-D-glucan to a new position in an acceptor, which may be glucose or a (1-&gt;4)-alpha-D-glucan.</text>
        <dbReference type="EC" id="2.4.1.25"/>
    </reaction>
</comment>
<proteinExistence type="inferred from homology"/>
<keyword evidence="8" id="KW-0119">Carbohydrate metabolism</keyword>
<evidence type="ECO:0000256" key="11">
    <source>
        <dbReference type="SAM" id="MobiDB-lite"/>
    </source>
</evidence>
<dbReference type="InterPro" id="IPR017853">
    <property type="entry name" value="GH"/>
</dbReference>
<evidence type="ECO:0000256" key="3">
    <source>
        <dbReference type="ARBA" id="ARBA00005684"/>
    </source>
</evidence>
<evidence type="ECO:0000256" key="5">
    <source>
        <dbReference type="ARBA" id="ARBA00022490"/>
    </source>
</evidence>
<organism evidence="12 13">
    <name type="scientific">Pycnococcus provasolii</name>
    <dbReference type="NCBI Taxonomy" id="41880"/>
    <lineage>
        <taxon>Eukaryota</taxon>
        <taxon>Viridiplantae</taxon>
        <taxon>Chlorophyta</taxon>
        <taxon>Pseudoscourfieldiophyceae</taxon>
        <taxon>Pseudoscourfieldiales</taxon>
        <taxon>Pycnococcaceae</taxon>
        <taxon>Pycnococcus</taxon>
    </lineage>
</organism>
<comment type="caution">
    <text evidence="12">The sequence shown here is derived from an EMBL/GenBank/DDBJ whole genome shotgun (WGS) entry which is preliminary data.</text>
</comment>
<gene>
    <name evidence="12" type="ORF">PPROV_000015600</name>
</gene>
<dbReference type="Gene3D" id="3.20.20.80">
    <property type="entry name" value="Glycosidases"/>
    <property type="match status" value="2"/>
</dbReference>
<accession>A0A830H5V3</accession>
<evidence type="ECO:0000256" key="2">
    <source>
        <dbReference type="ARBA" id="ARBA00004496"/>
    </source>
</evidence>
<dbReference type="Proteomes" id="UP000660262">
    <property type="component" value="Unassembled WGS sequence"/>
</dbReference>
<evidence type="ECO:0000256" key="1">
    <source>
        <dbReference type="ARBA" id="ARBA00000439"/>
    </source>
</evidence>
<keyword evidence="6" id="KW-0328">Glycosyltransferase</keyword>
<evidence type="ECO:0000256" key="10">
    <source>
        <dbReference type="ARBA" id="ARBA00031501"/>
    </source>
</evidence>
<dbReference type="Pfam" id="PF02446">
    <property type="entry name" value="Glyco_hydro_77"/>
    <property type="match status" value="1"/>
</dbReference>
<dbReference type="OrthoDB" id="6123450at2759"/>
<feature type="region of interest" description="Disordered" evidence="11">
    <location>
        <begin position="57"/>
        <end position="76"/>
    </location>
</feature>
<dbReference type="InterPro" id="IPR003385">
    <property type="entry name" value="Glyco_hydro_77"/>
</dbReference>
<dbReference type="GO" id="GO:0005737">
    <property type="term" value="C:cytoplasm"/>
    <property type="evidence" value="ECO:0007669"/>
    <property type="project" value="UniProtKB-SubCell"/>
</dbReference>
<feature type="region of interest" description="Disordered" evidence="11">
    <location>
        <begin position="1"/>
        <end position="28"/>
    </location>
</feature>
<comment type="similarity">
    <text evidence="3">Belongs to the disproportionating enzyme family.</text>
</comment>
<dbReference type="GO" id="GO:0004134">
    <property type="term" value="F:4-alpha-glucanotransferase activity"/>
    <property type="evidence" value="ECO:0007669"/>
    <property type="project" value="UniProtKB-EC"/>
</dbReference>
<feature type="compositionally biased region" description="Low complexity" evidence="11">
    <location>
        <begin position="18"/>
        <end position="28"/>
    </location>
</feature>
<dbReference type="PANTHER" id="PTHR32518:SF3">
    <property type="entry name" value="4-ALPHA-GLUCANOTRANSFERASE"/>
    <property type="match status" value="1"/>
</dbReference>
<protein>
    <recommendedName>
        <fullName evidence="4">4-alpha-glucanotransferase</fullName>
        <ecNumber evidence="4">2.4.1.25</ecNumber>
    </recommendedName>
    <alternativeName>
        <fullName evidence="9">Amylomaltase</fullName>
    </alternativeName>
    <alternativeName>
        <fullName evidence="10">Disproportionating enzyme</fullName>
    </alternativeName>
</protein>
<comment type="subcellular location">
    <subcellularLocation>
        <location evidence="2">Cytoplasm</location>
    </subcellularLocation>
</comment>
<keyword evidence="7 12" id="KW-0808">Transferase</keyword>
<dbReference type="GO" id="GO:0005975">
    <property type="term" value="P:carbohydrate metabolic process"/>
    <property type="evidence" value="ECO:0007669"/>
    <property type="project" value="InterPro"/>
</dbReference>
<dbReference type="SUPFAM" id="SSF51445">
    <property type="entry name" value="(Trans)glycosidases"/>
    <property type="match status" value="1"/>
</dbReference>
<sequence length="1455" mass="158788">MSVDEAADTRRPAVSANSESESGGVSDAAAGAASELPFVVPLDEALAAAAASPHVDSQAATAGTPAMHDNHDSGTPSIVMPLAANFDSSDIAATDNTDMAAPLLNALAAPPVQQTHVWSEPARAVAHATRGHRRTHQQHMLGQHESWLSRAVANATMSVSASPVAPACLVRLHVEYSTTVWGEHVVAIGAGANGQFVVEPAHVAHAAAAKDDSSLRQQNMTDRGVPLECHDDGHGRRTWVGAAAVAAPSPSKNDDGDGDGETALRYRYIVVDDGGHWLREEAPLGGFWRVLTSLPTQANLSHALSIEVFDTWREGRGHENIFAHASKFRRVIVPHSASPPPPKPPRRDGAQFDADFANGVPAVTVNFSVRAPIPLAFDDDVPATIALCVTSPFDAVITMAAAGKDQTGVYRATCVLARGHMPLTYHYSVVRQVPGVPGVPGRELERERGDRAVSRHMLRGAAARNHDLHTSAGGLADDASAAAGLVSSGLGGSDQASSMTARSLANGAHVVCVDDGAFRRQVPPWRGAGVAVPVFSLRASNTVGVGDFGALAKFAPFVAACGARVLQILPVNDTRVHGDFRDSYPYGVLSSVALHPLYLDVESMWTDAPQQPESLQNVPVDEQVTKMIASARSALDQLPDVDYPASLAAKLDIARTIFRHLFHSHTKTSAAYIAFVAENAEWLRPYAAYNYLAYELYQTTDTSKWGTLARATESDVDDLCSPEAPHYEYIEFVFFTQYILHVQLKRASEECERNRIALKGDLSIGVHPRSVDVWSQSHYFRTACRTGAPPDYFDSNGQNWGFPTYDWDAMEKDGFQWWRRRMRRLAEYFHAYRIDHVLGFFRIWELPYWASSGKSGQLRPSLPYTRQELESAGLWDIEKYTEPFLTERSIFETLFGEDAGYGGRLPPPPASVLPPAVVVGGGVGGGVQYVASPVSKSKEEMKMLTPQQKLQAWRKEQEQLLAKRMEVVQLLVYNYFVPHPKDASRLAFRKEVCTETLSDAFFSVPRSMEEALAKEDEEIKKQLRDSISPAASAAGRAAAAAAAAGDLRLAASLMRGTASTTSPPEPASAPAPDGGDSVPGLTKMRRIAEECRRLRLLFRQLHSHVIFVRDSDEPDRLFHPRFDISGDAAREAAREAAARVTDAPPSTTPNFGDSMLLTVLPERPAPCGNPAFTYGVSSSQHRDVLRGWCHDYFYGERNADVWRRTAMARLPSVVSAGIGMLCCAEDLGLVPDVVPGVMGNLGLLGLRIERMPCAHEEDFVDDDVEEDDRNHIFREMGLNIDAREFGSLSRYPYLSVCSPSCHDASPFRLWLEEDFARRNRYEEHLNLLVRVGRTTAPPPRMHAQDPSDALADSSEALAVSGLARDVIWNHLCAPSALAVFPLQDVLAMRVEPYGSRPPATELINDPSNPEHYWRYRVLQSVESLCSDVRLTDEMDRLVRESGRDAAGGSMGRDEE</sequence>
<evidence type="ECO:0000256" key="6">
    <source>
        <dbReference type="ARBA" id="ARBA00022676"/>
    </source>
</evidence>
<evidence type="ECO:0000256" key="8">
    <source>
        <dbReference type="ARBA" id="ARBA00023277"/>
    </source>
</evidence>
<feature type="region of interest" description="Disordered" evidence="11">
    <location>
        <begin position="1056"/>
        <end position="1080"/>
    </location>
</feature>
<dbReference type="EMBL" id="BNJQ01000001">
    <property type="protein sequence ID" value="GHP01400.1"/>
    <property type="molecule type" value="Genomic_DNA"/>
</dbReference>
<evidence type="ECO:0000256" key="7">
    <source>
        <dbReference type="ARBA" id="ARBA00022679"/>
    </source>
</evidence>
<keyword evidence="13" id="KW-1185">Reference proteome</keyword>
<dbReference type="PANTHER" id="PTHR32518">
    <property type="match status" value="1"/>
</dbReference>
<evidence type="ECO:0000256" key="4">
    <source>
        <dbReference type="ARBA" id="ARBA00012560"/>
    </source>
</evidence>
<evidence type="ECO:0000313" key="12">
    <source>
        <dbReference type="EMBL" id="GHP01400.1"/>
    </source>
</evidence>
<keyword evidence="5" id="KW-0963">Cytoplasm</keyword>
<name>A0A830H5V3_9CHLO</name>
<dbReference type="EC" id="2.4.1.25" evidence="4"/>
<reference evidence="12" key="1">
    <citation type="submission" date="2020-10" db="EMBL/GenBank/DDBJ databases">
        <title>Unveiling of a novel bifunctional photoreceptor, Dualchrome1, isolated from a cosmopolitan green alga.</title>
        <authorList>
            <person name="Suzuki S."/>
            <person name="Kawachi M."/>
        </authorList>
    </citation>
    <scope>NUCLEOTIDE SEQUENCE</scope>
    <source>
        <strain evidence="12">NIES 2893</strain>
    </source>
</reference>
<evidence type="ECO:0000256" key="9">
    <source>
        <dbReference type="ARBA" id="ARBA00031423"/>
    </source>
</evidence>